<evidence type="ECO:0000313" key="7">
    <source>
        <dbReference type="Proteomes" id="UP001549167"/>
    </source>
</evidence>
<comment type="catalytic activity">
    <reaction evidence="3">
        <text>2 superoxide + 2 H(+) = H2O2 + O2</text>
        <dbReference type="Rhea" id="RHEA:20696"/>
        <dbReference type="ChEBI" id="CHEBI:15378"/>
        <dbReference type="ChEBI" id="CHEBI:15379"/>
        <dbReference type="ChEBI" id="CHEBI:16240"/>
        <dbReference type="ChEBI" id="CHEBI:18421"/>
        <dbReference type="EC" id="1.15.1.1"/>
    </reaction>
</comment>
<dbReference type="InterPro" id="IPR036423">
    <property type="entry name" value="SOD-like_Cu/Zn_dom_sf"/>
</dbReference>
<dbReference type="RefSeq" id="WP_354220200.1">
    <property type="nucleotide sequence ID" value="NZ_JBEPMX010000008.1"/>
</dbReference>
<evidence type="ECO:0000256" key="4">
    <source>
        <dbReference type="SAM" id="MobiDB-lite"/>
    </source>
</evidence>
<evidence type="ECO:0000256" key="1">
    <source>
        <dbReference type="ARBA" id="ARBA00010457"/>
    </source>
</evidence>
<dbReference type="PROSITE" id="PS51257">
    <property type="entry name" value="PROKAR_LIPOPROTEIN"/>
    <property type="match status" value="1"/>
</dbReference>
<dbReference type="EC" id="1.15.1.1" evidence="3"/>
<dbReference type="InterPro" id="IPR001424">
    <property type="entry name" value="SOD_Cu_Zn_dom"/>
</dbReference>
<dbReference type="InterPro" id="IPR024134">
    <property type="entry name" value="SOD_Cu/Zn_/chaperone"/>
</dbReference>
<dbReference type="PROSITE" id="PS00332">
    <property type="entry name" value="SOD_CU_ZN_2"/>
    <property type="match status" value="1"/>
</dbReference>
<dbReference type="Pfam" id="PF00080">
    <property type="entry name" value="Sod_Cu"/>
    <property type="match status" value="1"/>
</dbReference>
<dbReference type="Gene3D" id="2.60.40.200">
    <property type="entry name" value="Superoxide dismutase, copper/zinc binding domain"/>
    <property type="match status" value="1"/>
</dbReference>
<dbReference type="EMBL" id="JBEPMX010000008">
    <property type="protein sequence ID" value="MET3683630.1"/>
    <property type="molecule type" value="Genomic_DNA"/>
</dbReference>
<dbReference type="CDD" id="cd00305">
    <property type="entry name" value="Cu-Zn_Superoxide_Dismutase"/>
    <property type="match status" value="1"/>
</dbReference>
<proteinExistence type="inferred from homology"/>
<protein>
    <recommendedName>
        <fullName evidence="3">Superoxide dismutase [Cu-Zn]</fullName>
        <ecNumber evidence="3">1.15.1.1</ecNumber>
    </recommendedName>
</protein>
<keyword evidence="3" id="KW-0862">Zinc</keyword>
<feature type="region of interest" description="Disordered" evidence="4">
    <location>
        <begin position="145"/>
        <end position="189"/>
    </location>
</feature>
<evidence type="ECO:0000256" key="2">
    <source>
        <dbReference type="ARBA" id="ARBA00024900"/>
    </source>
</evidence>
<name>A0ABV2KVL2_9BACI</name>
<evidence type="ECO:0000259" key="5">
    <source>
        <dbReference type="Pfam" id="PF00080"/>
    </source>
</evidence>
<evidence type="ECO:0000256" key="3">
    <source>
        <dbReference type="RuleBase" id="RU000393"/>
    </source>
</evidence>
<feature type="domain" description="Superoxide dismutase copper/zinc binding" evidence="5">
    <location>
        <begin position="35"/>
        <end position="167"/>
    </location>
</feature>
<evidence type="ECO:0000313" key="6">
    <source>
        <dbReference type="EMBL" id="MET3683630.1"/>
    </source>
</evidence>
<keyword evidence="3" id="KW-0479">Metal-binding</keyword>
<organism evidence="6 7">
    <name type="scientific">Alkalibacillus flavidus</name>
    <dbReference type="NCBI Taxonomy" id="546021"/>
    <lineage>
        <taxon>Bacteria</taxon>
        <taxon>Bacillati</taxon>
        <taxon>Bacillota</taxon>
        <taxon>Bacilli</taxon>
        <taxon>Bacillales</taxon>
        <taxon>Bacillaceae</taxon>
        <taxon>Alkalibacillus</taxon>
    </lineage>
</organism>
<feature type="compositionally biased region" description="Acidic residues" evidence="4">
    <location>
        <begin position="175"/>
        <end position="189"/>
    </location>
</feature>
<keyword evidence="3" id="KW-0186">Copper</keyword>
<comment type="cofactor">
    <cofactor evidence="3">
        <name>Cu cation</name>
        <dbReference type="ChEBI" id="CHEBI:23378"/>
    </cofactor>
    <text evidence="3">Binds 1 copper ion per subunit.</text>
</comment>
<sequence>MKWIFLCFVLFLSACQQSPSVYKADVVNGDYDPIGEATLTEDAEGVNVKVEVVGLSPGFHGIHLHETPTCEGPTFESAGGHWSDQDKAKHGLMQTEDHHIGDMPNMEVDASGQASYEYVVEEATLLDGSGSLFNENGGKALIIHSGQDDGVSQPAGDSGQRVACAEITKDKKDEETDNPAEDVSEEEKE</sequence>
<accession>A0ABV2KVL2</accession>
<dbReference type="Proteomes" id="UP001549167">
    <property type="component" value="Unassembled WGS sequence"/>
</dbReference>
<dbReference type="GO" id="GO:0004784">
    <property type="term" value="F:superoxide dismutase activity"/>
    <property type="evidence" value="ECO:0007669"/>
    <property type="project" value="UniProtKB-EC"/>
</dbReference>
<gene>
    <name evidence="6" type="ORF">ABID56_001739</name>
</gene>
<dbReference type="InterPro" id="IPR018152">
    <property type="entry name" value="SOD_Cu/Zn_BS"/>
</dbReference>
<dbReference type="PANTHER" id="PTHR10003">
    <property type="entry name" value="SUPEROXIDE DISMUTASE CU-ZN -RELATED"/>
    <property type="match status" value="1"/>
</dbReference>
<comment type="similarity">
    <text evidence="1 3">Belongs to the Cu-Zn superoxide dismutase family.</text>
</comment>
<comment type="caution">
    <text evidence="6">The sequence shown here is derived from an EMBL/GenBank/DDBJ whole genome shotgun (WGS) entry which is preliminary data.</text>
</comment>
<comment type="function">
    <text evidence="2">Destroys radicals which are normally produced within the cells and which are toxic to biological systems. May play a role in favoring mycobacterial survival in phagocytes.</text>
</comment>
<dbReference type="SUPFAM" id="SSF49329">
    <property type="entry name" value="Cu,Zn superoxide dismutase-like"/>
    <property type="match status" value="1"/>
</dbReference>
<comment type="cofactor">
    <cofactor evidence="3">
        <name>Zn(2+)</name>
        <dbReference type="ChEBI" id="CHEBI:29105"/>
    </cofactor>
    <text evidence="3">Binds 1 zinc ion per subunit.</text>
</comment>
<keyword evidence="7" id="KW-1185">Reference proteome</keyword>
<keyword evidence="3 6" id="KW-0560">Oxidoreductase</keyword>
<reference evidence="6 7" key="1">
    <citation type="submission" date="2024-06" db="EMBL/GenBank/DDBJ databases">
        <title>Genomic Encyclopedia of Type Strains, Phase IV (KMG-IV): sequencing the most valuable type-strain genomes for metagenomic binning, comparative biology and taxonomic classification.</title>
        <authorList>
            <person name="Goeker M."/>
        </authorList>
    </citation>
    <scope>NUCLEOTIDE SEQUENCE [LARGE SCALE GENOMIC DNA]</scope>
    <source>
        <strain evidence="6 7">DSM 23520</strain>
    </source>
</reference>